<evidence type="ECO:0000313" key="1">
    <source>
        <dbReference type="EMBL" id="BDI34225.1"/>
    </source>
</evidence>
<gene>
    <name evidence="1" type="ORF">CCAX7_62760</name>
</gene>
<organism evidence="1 2">
    <name type="scientific">Capsulimonas corticalis</name>
    <dbReference type="NCBI Taxonomy" id="2219043"/>
    <lineage>
        <taxon>Bacteria</taxon>
        <taxon>Bacillati</taxon>
        <taxon>Armatimonadota</taxon>
        <taxon>Armatimonadia</taxon>
        <taxon>Capsulimonadales</taxon>
        <taxon>Capsulimonadaceae</taxon>
        <taxon>Capsulimonas</taxon>
    </lineage>
</organism>
<dbReference type="AlphaFoldDB" id="A0A9N7QGI1"/>
<name>A0A9N7QGI1_9BACT</name>
<dbReference type="KEGG" id="ccot:CCAX7_62760"/>
<proteinExistence type="predicted"/>
<dbReference type="EMBL" id="AP025739">
    <property type="protein sequence ID" value="BDI34225.1"/>
    <property type="molecule type" value="Genomic_DNA"/>
</dbReference>
<evidence type="ECO:0000313" key="2">
    <source>
        <dbReference type="Proteomes" id="UP000287394"/>
    </source>
</evidence>
<dbReference type="Proteomes" id="UP000287394">
    <property type="component" value="Chromosome"/>
</dbReference>
<protein>
    <submittedName>
        <fullName evidence="1">Uncharacterized protein</fullName>
    </submittedName>
</protein>
<reference evidence="1 2" key="1">
    <citation type="journal article" date="2019" name="Int. J. Syst. Evol. Microbiol.">
        <title>Capsulimonas corticalis gen. nov., sp. nov., an aerobic capsulated bacterium, of a novel bacterial order, Capsulimonadales ord. nov., of the class Armatimonadia of the phylum Armatimonadetes.</title>
        <authorList>
            <person name="Li J."/>
            <person name="Kudo C."/>
            <person name="Tonouchi A."/>
        </authorList>
    </citation>
    <scope>NUCLEOTIDE SEQUENCE [LARGE SCALE GENOMIC DNA]</scope>
    <source>
        <strain evidence="1 2">AX-7</strain>
    </source>
</reference>
<sequence length="90" mass="9810">MPCSTLFAMTACAFGAVMVSGCGSHETTLSPIAIAPPPPDAIKPIAIPQPQLPDNMPEAQKQQIYANWQQQQQQINGQRQAMFDTMKPKK</sequence>
<keyword evidence="2" id="KW-1185">Reference proteome</keyword>
<accession>A0A9N7QGI1</accession>